<dbReference type="PANTHER" id="PTHR43133">
    <property type="entry name" value="RNA POLYMERASE ECF-TYPE SIGMA FACTO"/>
    <property type="match status" value="1"/>
</dbReference>
<comment type="similarity">
    <text evidence="1">Belongs to the sigma-70 factor family. ECF subfamily.</text>
</comment>
<dbReference type="Gene3D" id="1.10.10.10">
    <property type="entry name" value="Winged helix-like DNA-binding domain superfamily/Winged helix DNA-binding domain"/>
    <property type="match status" value="1"/>
</dbReference>
<dbReference type="InterPro" id="IPR039425">
    <property type="entry name" value="RNA_pol_sigma-70-like"/>
</dbReference>
<dbReference type="InterPro" id="IPR013325">
    <property type="entry name" value="RNA_pol_sigma_r2"/>
</dbReference>
<dbReference type="SUPFAM" id="SSF88659">
    <property type="entry name" value="Sigma3 and sigma4 domains of RNA polymerase sigma factors"/>
    <property type="match status" value="1"/>
</dbReference>
<dbReference type="GO" id="GO:0003677">
    <property type="term" value="F:DNA binding"/>
    <property type="evidence" value="ECO:0007669"/>
    <property type="project" value="UniProtKB-KW"/>
</dbReference>
<feature type="domain" description="RNA polymerase sigma-70 region 2" evidence="6">
    <location>
        <begin position="25"/>
        <end position="90"/>
    </location>
</feature>
<dbReference type="InterPro" id="IPR013324">
    <property type="entry name" value="RNA_pol_sigma_r3/r4-like"/>
</dbReference>
<evidence type="ECO:0000256" key="4">
    <source>
        <dbReference type="ARBA" id="ARBA00023125"/>
    </source>
</evidence>
<comment type="caution">
    <text evidence="8">The sequence shown here is derived from an EMBL/GenBank/DDBJ whole genome shotgun (WGS) entry which is preliminary data.</text>
</comment>
<organism evidence="8 9">
    <name type="scientific">Cryomorpha ignava</name>
    <dbReference type="NCBI Taxonomy" id="101383"/>
    <lineage>
        <taxon>Bacteria</taxon>
        <taxon>Pseudomonadati</taxon>
        <taxon>Bacteroidota</taxon>
        <taxon>Flavobacteriia</taxon>
        <taxon>Flavobacteriales</taxon>
        <taxon>Cryomorphaceae</taxon>
        <taxon>Cryomorpha</taxon>
    </lineage>
</organism>
<keyword evidence="4" id="KW-0238">DNA-binding</keyword>
<evidence type="ECO:0000313" key="8">
    <source>
        <dbReference type="EMBL" id="NEN24452.1"/>
    </source>
</evidence>
<protein>
    <submittedName>
        <fullName evidence="8">RNA polymerase sigma factor</fullName>
    </submittedName>
</protein>
<dbReference type="InterPro" id="IPR036388">
    <property type="entry name" value="WH-like_DNA-bd_sf"/>
</dbReference>
<gene>
    <name evidence="8" type="ORF">G3O08_13150</name>
</gene>
<dbReference type="GO" id="GO:0006352">
    <property type="term" value="P:DNA-templated transcription initiation"/>
    <property type="evidence" value="ECO:0007669"/>
    <property type="project" value="InterPro"/>
</dbReference>
<feature type="domain" description="RNA polymerase sigma factor 70 region 4 type 2" evidence="7">
    <location>
        <begin position="120"/>
        <end position="171"/>
    </location>
</feature>
<evidence type="ECO:0000256" key="5">
    <source>
        <dbReference type="ARBA" id="ARBA00023163"/>
    </source>
</evidence>
<keyword evidence="5" id="KW-0804">Transcription</keyword>
<dbReference type="GO" id="GO:0016987">
    <property type="term" value="F:sigma factor activity"/>
    <property type="evidence" value="ECO:0007669"/>
    <property type="project" value="UniProtKB-KW"/>
</dbReference>
<dbReference type="EMBL" id="JAAGVY010000026">
    <property type="protein sequence ID" value="NEN24452.1"/>
    <property type="molecule type" value="Genomic_DNA"/>
</dbReference>
<dbReference type="RefSeq" id="WP_163285846.1">
    <property type="nucleotide sequence ID" value="NZ_JAAGVY010000026.1"/>
</dbReference>
<evidence type="ECO:0000259" key="7">
    <source>
        <dbReference type="Pfam" id="PF08281"/>
    </source>
</evidence>
<keyword evidence="2" id="KW-0805">Transcription regulation</keyword>
<dbReference type="PANTHER" id="PTHR43133:SF8">
    <property type="entry name" value="RNA POLYMERASE SIGMA FACTOR HI_1459-RELATED"/>
    <property type="match status" value="1"/>
</dbReference>
<evidence type="ECO:0000259" key="6">
    <source>
        <dbReference type="Pfam" id="PF04542"/>
    </source>
</evidence>
<evidence type="ECO:0000256" key="2">
    <source>
        <dbReference type="ARBA" id="ARBA00023015"/>
    </source>
</evidence>
<reference evidence="8 9" key="1">
    <citation type="submission" date="2020-02" db="EMBL/GenBank/DDBJ databases">
        <title>Out from the shadows clarifying the taxonomy of the family Cryomorphaceae and related taxa by utilizing the GTDB taxonomic framework.</title>
        <authorList>
            <person name="Bowman J.P."/>
        </authorList>
    </citation>
    <scope>NUCLEOTIDE SEQUENCE [LARGE SCALE GENOMIC DNA]</scope>
    <source>
        <strain evidence="8 9">QSSC 1-22</strain>
    </source>
</reference>
<sequence length="181" mass="21278">MHEKLDYTLLKTRLKTDVKVQTEVYNECYKKVYSSCLRILNDVHYAEDFMHEAFIHAFKSIDSYRGEAKLSSWICRIAINKCLDHLKKRKVKIIFSDNWEAENGHVHLFENSHESAEADRIKYALNQLPEGCRLIFNLHVLEEMDHATIAKRLDIKEGSSRAQYARAKNKIKEILKTERHG</sequence>
<accession>A0A7K3WU87</accession>
<dbReference type="InterPro" id="IPR007627">
    <property type="entry name" value="RNA_pol_sigma70_r2"/>
</dbReference>
<dbReference type="Proteomes" id="UP000486602">
    <property type="component" value="Unassembled WGS sequence"/>
</dbReference>
<dbReference type="Pfam" id="PF08281">
    <property type="entry name" value="Sigma70_r4_2"/>
    <property type="match status" value="1"/>
</dbReference>
<evidence type="ECO:0000313" key="9">
    <source>
        <dbReference type="Proteomes" id="UP000486602"/>
    </source>
</evidence>
<dbReference type="AlphaFoldDB" id="A0A7K3WU87"/>
<dbReference type="InterPro" id="IPR013249">
    <property type="entry name" value="RNA_pol_sigma70_r4_t2"/>
</dbReference>
<evidence type="ECO:0000256" key="3">
    <source>
        <dbReference type="ARBA" id="ARBA00023082"/>
    </source>
</evidence>
<dbReference type="Gene3D" id="1.10.1740.10">
    <property type="match status" value="1"/>
</dbReference>
<dbReference type="Pfam" id="PF04542">
    <property type="entry name" value="Sigma70_r2"/>
    <property type="match status" value="1"/>
</dbReference>
<dbReference type="InterPro" id="IPR014284">
    <property type="entry name" value="RNA_pol_sigma-70_dom"/>
</dbReference>
<keyword evidence="9" id="KW-1185">Reference proteome</keyword>
<name>A0A7K3WU87_9FLAO</name>
<dbReference type="NCBIfam" id="TIGR02937">
    <property type="entry name" value="sigma70-ECF"/>
    <property type="match status" value="1"/>
</dbReference>
<proteinExistence type="inferred from homology"/>
<evidence type="ECO:0000256" key="1">
    <source>
        <dbReference type="ARBA" id="ARBA00010641"/>
    </source>
</evidence>
<dbReference type="SUPFAM" id="SSF88946">
    <property type="entry name" value="Sigma2 domain of RNA polymerase sigma factors"/>
    <property type="match status" value="1"/>
</dbReference>
<keyword evidence="3" id="KW-0731">Sigma factor</keyword>